<sequence length="132" mass="15072">MFKGNCEEAVNFYKECFNGEIGLMGRYGDSPMEVPESRKDKIVHVELKFWGGSILASDNMDSTESSKTDSSCVHLSLGFEDPLKMERTYEKLKQDGQATMPLKEQFWGDKFGMLTDKFGIKWMFNCPKKESA</sequence>
<dbReference type="Pfam" id="PF06983">
    <property type="entry name" value="3-dmu-9_3-mt"/>
    <property type="match status" value="1"/>
</dbReference>
<dbReference type="AlphaFoldDB" id="A0A432GB12"/>
<feature type="domain" description="PhnB-like" evidence="1">
    <location>
        <begin position="1"/>
        <end position="122"/>
    </location>
</feature>
<dbReference type="PANTHER" id="PTHR33990">
    <property type="entry name" value="PROTEIN YJDN-RELATED"/>
    <property type="match status" value="1"/>
</dbReference>
<organism evidence="2 3">
    <name type="scientific">SAR324 cluster bacterium</name>
    <dbReference type="NCBI Taxonomy" id="2024889"/>
    <lineage>
        <taxon>Bacteria</taxon>
        <taxon>Deltaproteobacteria</taxon>
        <taxon>SAR324 cluster</taxon>
    </lineage>
</organism>
<dbReference type="Gene3D" id="3.10.180.10">
    <property type="entry name" value="2,3-Dihydroxybiphenyl 1,2-Dioxygenase, domain 1"/>
    <property type="match status" value="1"/>
</dbReference>
<dbReference type="InterPro" id="IPR028973">
    <property type="entry name" value="PhnB-like"/>
</dbReference>
<dbReference type="SUPFAM" id="SSF54593">
    <property type="entry name" value="Glyoxalase/Bleomycin resistance protein/Dihydroxybiphenyl dioxygenase"/>
    <property type="match status" value="1"/>
</dbReference>
<name>A0A432GB12_9DELT</name>
<reference evidence="2 3" key="1">
    <citation type="submission" date="2018-06" db="EMBL/GenBank/DDBJ databases">
        <title>Combined omics and stable isotope probing to characterize newly discovered Mariana Back-Arc vent microbial communities.</title>
        <authorList>
            <person name="Trembath-Reichert E."/>
            <person name="Huber J.A."/>
        </authorList>
    </citation>
    <scope>NUCLEOTIDE SEQUENCE [LARGE SCALE GENOMIC DNA]</scope>
    <source>
        <strain evidence="2">MAG 63_2</strain>
    </source>
</reference>
<comment type="caution">
    <text evidence="2">The sequence shown here is derived from an EMBL/GenBank/DDBJ whole genome shotgun (WGS) entry which is preliminary data.</text>
</comment>
<protein>
    <submittedName>
        <fullName evidence="2">VOC family protein</fullName>
    </submittedName>
</protein>
<dbReference type="InterPro" id="IPR029068">
    <property type="entry name" value="Glyas_Bleomycin-R_OHBP_Dase"/>
</dbReference>
<dbReference type="EMBL" id="QNZM01000157">
    <property type="protein sequence ID" value="RTZ80601.1"/>
    <property type="molecule type" value="Genomic_DNA"/>
</dbReference>
<dbReference type="PANTHER" id="PTHR33990:SF1">
    <property type="entry name" value="PROTEIN YJDN"/>
    <property type="match status" value="1"/>
</dbReference>
<evidence type="ECO:0000313" key="2">
    <source>
        <dbReference type="EMBL" id="RTZ80601.1"/>
    </source>
</evidence>
<accession>A0A432GB12</accession>
<dbReference type="CDD" id="cd06588">
    <property type="entry name" value="PhnB_like"/>
    <property type="match status" value="1"/>
</dbReference>
<dbReference type="Proteomes" id="UP000286732">
    <property type="component" value="Unassembled WGS sequence"/>
</dbReference>
<gene>
    <name evidence="2" type="ORF">DSY98_04125</name>
</gene>
<evidence type="ECO:0000259" key="1">
    <source>
        <dbReference type="Pfam" id="PF06983"/>
    </source>
</evidence>
<proteinExistence type="predicted"/>
<evidence type="ECO:0000313" key="3">
    <source>
        <dbReference type="Proteomes" id="UP000286732"/>
    </source>
</evidence>